<dbReference type="InterPro" id="IPR002068">
    <property type="entry name" value="A-crystallin/Hsp20_dom"/>
</dbReference>
<feature type="region of interest" description="Disordered" evidence="3">
    <location>
        <begin position="81"/>
        <end position="104"/>
    </location>
</feature>
<proteinExistence type="inferred from homology"/>
<dbReference type="GO" id="GO:0051082">
    <property type="term" value="F:unfolded protein binding"/>
    <property type="evidence" value="ECO:0007669"/>
    <property type="project" value="TreeGrafter"/>
</dbReference>
<feature type="compositionally biased region" description="Polar residues" evidence="3">
    <location>
        <begin position="135"/>
        <end position="144"/>
    </location>
</feature>
<feature type="compositionally biased region" description="Low complexity" evidence="3">
    <location>
        <begin position="84"/>
        <end position="99"/>
    </location>
</feature>
<dbReference type="Proteomes" id="UP000230750">
    <property type="component" value="Unassembled WGS sequence"/>
</dbReference>
<dbReference type="SUPFAM" id="SSF49764">
    <property type="entry name" value="HSP20-like chaperones"/>
    <property type="match status" value="1"/>
</dbReference>
<sequence length="296" mass="32841">MPFIKCGRNNREERRQGESFDVRIKVQLFLVVTICGVEYSISSDTQGVQIIPSVQSGPPVPQITFPPSGASTPVKRQSITSIASSTPETSTVTRTTQKRTSTERRYEVKPTLYQGYYISPTSPTPQITVNTSGASSPFVQVQPSPTSPPINSGPPVIANSERQASRVEYDNQKFSVTLDVSQYRPEDIEVKVKDNKLTVRAEHKEGTAETGYVQREYFRQYTLPEDVDIRQVRSYLSEDGMLSLDAPRLQLIDAGERVIPIQIRPQSNDAGSLSPKGPFVEEVISDAESLRSSVKK</sequence>
<protein>
    <recommendedName>
        <fullName evidence="4">SHSP domain-containing protein</fullName>
    </recommendedName>
</protein>
<evidence type="ECO:0000259" key="4">
    <source>
        <dbReference type="PROSITE" id="PS01031"/>
    </source>
</evidence>
<name>A0A2G8KJ60_STIJA</name>
<dbReference type="CDD" id="cd06526">
    <property type="entry name" value="metazoan_ACD"/>
    <property type="match status" value="1"/>
</dbReference>
<dbReference type="GO" id="GO:0005737">
    <property type="term" value="C:cytoplasm"/>
    <property type="evidence" value="ECO:0007669"/>
    <property type="project" value="TreeGrafter"/>
</dbReference>
<comment type="caution">
    <text evidence="5">The sequence shown here is derived from an EMBL/GenBank/DDBJ whole genome shotgun (WGS) entry which is preliminary data.</text>
</comment>
<dbReference type="AlphaFoldDB" id="A0A2G8KJ60"/>
<dbReference type="InterPro" id="IPR008978">
    <property type="entry name" value="HSP20-like_chaperone"/>
</dbReference>
<dbReference type="GO" id="GO:0042026">
    <property type="term" value="P:protein refolding"/>
    <property type="evidence" value="ECO:0007669"/>
    <property type="project" value="TreeGrafter"/>
</dbReference>
<evidence type="ECO:0000313" key="6">
    <source>
        <dbReference type="Proteomes" id="UP000230750"/>
    </source>
</evidence>
<dbReference type="PROSITE" id="PS01031">
    <property type="entry name" value="SHSP"/>
    <property type="match status" value="1"/>
</dbReference>
<dbReference type="Gene3D" id="2.60.40.790">
    <property type="match status" value="1"/>
</dbReference>
<reference evidence="5 6" key="1">
    <citation type="journal article" date="2017" name="PLoS Biol.">
        <title>The sea cucumber genome provides insights into morphological evolution and visceral regeneration.</title>
        <authorList>
            <person name="Zhang X."/>
            <person name="Sun L."/>
            <person name="Yuan J."/>
            <person name="Sun Y."/>
            <person name="Gao Y."/>
            <person name="Zhang L."/>
            <person name="Li S."/>
            <person name="Dai H."/>
            <person name="Hamel J.F."/>
            <person name="Liu C."/>
            <person name="Yu Y."/>
            <person name="Liu S."/>
            <person name="Lin W."/>
            <person name="Guo K."/>
            <person name="Jin S."/>
            <person name="Xu P."/>
            <person name="Storey K.B."/>
            <person name="Huan P."/>
            <person name="Zhang T."/>
            <person name="Zhou Y."/>
            <person name="Zhang J."/>
            <person name="Lin C."/>
            <person name="Li X."/>
            <person name="Xing L."/>
            <person name="Huo D."/>
            <person name="Sun M."/>
            <person name="Wang L."/>
            <person name="Mercier A."/>
            <person name="Li F."/>
            <person name="Yang H."/>
            <person name="Xiang J."/>
        </authorList>
    </citation>
    <scope>NUCLEOTIDE SEQUENCE [LARGE SCALE GENOMIC DNA]</scope>
    <source>
        <strain evidence="5">Shaxun</strain>
        <tissue evidence="5">Muscle</tissue>
    </source>
</reference>
<organism evidence="5 6">
    <name type="scientific">Stichopus japonicus</name>
    <name type="common">Sea cucumber</name>
    <dbReference type="NCBI Taxonomy" id="307972"/>
    <lineage>
        <taxon>Eukaryota</taxon>
        <taxon>Metazoa</taxon>
        <taxon>Echinodermata</taxon>
        <taxon>Eleutherozoa</taxon>
        <taxon>Echinozoa</taxon>
        <taxon>Holothuroidea</taxon>
        <taxon>Aspidochirotacea</taxon>
        <taxon>Aspidochirotida</taxon>
        <taxon>Stichopodidae</taxon>
        <taxon>Apostichopus</taxon>
    </lineage>
</organism>
<evidence type="ECO:0000313" key="5">
    <source>
        <dbReference type="EMBL" id="PIK48041.1"/>
    </source>
</evidence>
<comment type="similarity">
    <text evidence="1 2">Belongs to the small heat shock protein (HSP20) family.</text>
</comment>
<dbReference type="InterPro" id="IPR001436">
    <property type="entry name" value="Alpha-crystallin/sHSP_animal"/>
</dbReference>
<dbReference type="EMBL" id="MRZV01000544">
    <property type="protein sequence ID" value="PIK48041.1"/>
    <property type="molecule type" value="Genomic_DNA"/>
</dbReference>
<dbReference type="GO" id="GO:0009408">
    <property type="term" value="P:response to heat"/>
    <property type="evidence" value="ECO:0007669"/>
    <property type="project" value="TreeGrafter"/>
</dbReference>
<feature type="region of interest" description="Disordered" evidence="3">
    <location>
        <begin position="135"/>
        <end position="154"/>
    </location>
</feature>
<dbReference type="STRING" id="307972.A0A2G8KJ60"/>
<dbReference type="PANTHER" id="PTHR45640">
    <property type="entry name" value="HEAT SHOCK PROTEIN HSP-12.2-RELATED"/>
    <property type="match status" value="1"/>
</dbReference>
<accession>A0A2G8KJ60</accession>
<keyword evidence="6" id="KW-1185">Reference proteome</keyword>
<evidence type="ECO:0000256" key="1">
    <source>
        <dbReference type="PROSITE-ProRule" id="PRU00285"/>
    </source>
</evidence>
<evidence type="ECO:0000256" key="2">
    <source>
        <dbReference type="RuleBase" id="RU003616"/>
    </source>
</evidence>
<dbReference type="Pfam" id="PF00011">
    <property type="entry name" value="HSP20"/>
    <property type="match status" value="1"/>
</dbReference>
<gene>
    <name evidence="5" type="ORF">BSL78_15103</name>
</gene>
<dbReference type="PRINTS" id="PR00299">
    <property type="entry name" value="ACRYSTALLIN"/>
</dbReference>
<dbReference type="GO" id="GO:0005634">
    <property type="term" value="C:nucleus"/>
    <property type="evidence" value="ECO:0007669"/>
    <property type="project" value="TreeGrafter"/>
</dbReference>
<feature type="domain" description="SHSP" evidence="4">
    <location>
        <begin position="156"/>
        <end position="264"/>
    </location>
</feature>
<evidence type="ECO:0000256" key="3">
    <source>
        <dbReference type="SAM" id="MobiDB-lite"/>
    </source>
</evidence>
<dbReference type="OrthoDB" id="10058145at2759"/>
<dbReference type="PANTHER" id="PTHR45640:SF26">
    <property type="entry name" value="RE23625P"/>
    <property type="match status" value="1"/>
</dbReference>